<feature type="transmembrane region" description="Helical" evidence="2">
    <location>
        <begin position="42"/>
        <end position="66"/>
    </location>
</feature>
<proteinExistence type="predicted"/>
<name>A0A2T0TDA8_9PSEU</name>
<feature type="compositionally biased region" description="Low complexity" evidence="1">
    <location>
        <begin position="136"/>
        <end position="163"/>
    </location>
</feature>
<dbReference type="AlphaFoldDB" id="A0A2T0TDA8"/>
<feature type="region of interest" description="Disordered" evidence="1">
    <location>
        <begin position="90"/>
        <end position="167"/>
    </location>
</feature>
<keyword evidence="2" id="KW-0472">Membrane</keyword>
<keyword evidence="2" id="KW-0812">Transmembrane</keyword>
<reference evidence="3 4" key="1">
    <citation type="submission" date="2018-03" db="EMBL/GenBank/DDBJ databases">
        <title>Genomic Encyclopedia of Archaeal and Bacterial Type Strains, Phase II (KMG-II): from individual species to whole genera.</title>
        <authorList>
            <person name="Goeker M."/>
        </authorList>
    </citation>
    <scope>NUCLEOTIDE SEQUENCE [LARGE SCALE GENOMIC DNA]</scope>
    <source>
        <strain evidence="3 4">DSM 44720</strain>
    </source>
</reference>
<gene>
    <name evidence="3" type="ORF">CLV43_103396</name>
</gene>
<dbReference type="Proteomes" id="UP000239494">
    <property type="component" value="Unassembled WGS sequence"/>
</dbReference>
<accession>A0A2T0TDA8</accession>
<comment type="caution">
    <text evidence="3">The sequence shown here is derived from an EMBL/GenBank/DDBJ whole genome shotgun (WGS) entry which is preliminary data.</text>
</comment>
<evidence type="ECO:0000256" key="2">
    <source>
        <dbReference type="SAM" id="Phobius"/>
    </source>
</evidence>
<evidence type="ECO:0000313" key="3">
    <source>
        <dbReference type="EMBL" id="PRY43649.1"/>
    </source>
</evidence>
<keyword evidence="4" id="KW-1185">Reference proteome</keyword>
<organism evidence="3 4">
    <name type="scientific">Umezawaea tangerina</name>
    <dbReference type="NCBI Taxonomy" id="84725"/>
    <lineage>
        <taxon>Bacteria</taxon>
        <taxon>Bacillati</taxon>
        <taxon>Actinomycetota</taxon>
        <taxon>Actinomycetes</taxon>
        <taxon>Pseudonocardiales</taxon>
        <taxon>Pseudonocardiaceae</taxon>
        <taxon>Umezawaea</taxon>
    </lineage>
</organism>
<protein>
    <submittedName>
        <fullName evidence="3">Uncharacterized protein</fullName>
    </submittedName>
</protein>
<evidence type="ECO:0000313" key="4">
    <source>
        <dbReference type="Proteomes" id="UP000239494"/>
    </source>
</evidence>
<dbReference type="EMBL" id="PVTF01000003">
    <property type="protein sequence ID" value="PRY43649.1"/>
    <property type="molecule type" value="Genomic_DNA"/>
</dbReference>
<sequence length="272" mass="27926">MPAQRGRPAPDPLVDTDAAGLRKFNIGLVPASVTPPRTWKRAAWFAVVSSAGVLVGLAIAAAKLVGNSGPVERIGMPEYPANVPIVTDFGTRTSTKAPTSGQSADTRPQDTARAGGTSTAAPRGSDPGSTSGGAGATTATTPAGTTEPGSAPDTTSPTVTTVPNQDKPLVDASAIASRTEKFYEEVSANTATALALTTEDSRPTIEAVLEQRFADVSLVRVKEISVDPTRGVTVSTLQITKKDGTASTEQRELTFTLSGEPLINAERLTGIA</sequence>
<feature type="compositionally biased region" description="Polar residues" evidence="1">
    <location>
        <begin position="90"/>
        <end position="106"/>
    </location>
</feature>
<evidence type="ECO:0000256" key="1">
    <source>
        <dbReference type="SAM" id="MobiDB-lite"/>
    </source>
</evidence>
<keyword evidence="2" id="KW-1133">Transmembrane helix</keyword>